<dbReference type="InterPro" id="IPR017465">
    <property type="entry name" value="EpsL_proteobac"/>
</dbReference>
<organism evidence="2 3">
    <name type="scientific">Janthinobacterium violaceinigrum</name>
    <dbReference type="NCBI Taxonomy" id="2654252"/>
    <lineage>
        <taxon>Bacteria</taxon>
        <taxon>Pseudomonadati</taxon>
        <taxon>Pseudomonadota</taxon>
        <taxon>Betaproteobacteria</taxon>
        <taxon>Burkholderiales</taxon>
        <taxon>Oxalobacteraceae</taxon>
        <taxon>Janthinobacterium</taxon>
    </lineage>
</organism>
<evidence type="ECO:0000256" key="1">
    <source>
        <dbReference type="SAM" id="SignalP"/>
    </source>
</evidence>
<comment type="caution">
    <text evidence="2">The sequence shown here is derived from an EMBL/GenBank/DDBJ whole genome shotgun (WGS) entry which is preliminary data.</text>
</comment>
<reference evidence="2 3" key="1">
    <citation type="submission" date="2019-10" db="EMBL/GenBank/DDBJ databases">
        <title>Three novel species isolated from a subtropical stream in China.</title>
        <authorList>
            <person name="Lu H."/>
        </authorList>
    </citation>
    <scope>NUCLEOTIDE SEQUENCE [LARGE SCALE GENOMIC DNA]</scope>
    <source>
        <strain evidence="2 3">FT13W</strain>
    </source>
</reference>
<evidence type="ECO:0000313" key="3">
    <source>
        <dbReference type="Proteomes" id="UP000468717"/>
    </source>
</evidence>
<sequence>MLNTLRKNAVAAALTASPRLPAALLLAVAGTLASGAALADISDTIKPFVATTYSYDDNLMRLPDDVPGFSGPRSDTSRMLQAGFLFNRPIGRQILTGQAKWSKVSFDRFSQFDYDGKDFLADLEWHIANHLEGHAGASYAQTLTPFSDFQTNVRNLRTQRREYLNGAWRFHPSWRVRGGLSRDRYSYDLPSQAFSNWTEDATELGVDYLAPSNSRIGVQLRHLNGKYPNRNALESSVYGSGYRQDEIKANIYWALSGITQLEFLGGWVRHRNNLLSGRDVSGTNGRLSMYWQPLGKVNFTGMVWREFGSVDNSLVTSSLNTGASVSAAWTATAKVRVDALLRQERRDFSAVSGLVLPGDGRDTTRTASLGVTYAPYQKIQLGVRVFQERREGVAIIDSGSYRAKGISFNGSVQF</sequence>
<dbReference type="EMBL" id="WFLI01000053">
    <property type="protein sequence ID" value="KAB8059201.1"/>
    <property type="molecule type" value="Genomic_DNA"/>
</dbReference>
<dbReference type="AlphaFoldDB" id="A0A6I1I366"/>
<dbReference type="SUPFAM" id="SSF56935">
    <property type="entry name" value="Porins"/>
    <property type="match status" value="1"/>
</dbReference>
<evidence type="ECO:0000313" key="2">
    <source>
        <dbReference type="EMBL" id="KAB8059201.1"/>
    </source>
</evidence>
<protein>
    <recommendedName>
        <fullName evidence="4">Outer membrane beta-barrel protein</fullName>
    </recommendedName>
</protein>
<feature type="signal peptide" evidence="1">
    <location>
        <begin position="1"/>
        <end position="39"/>
    </location>
</feature>
<keyword evidence="1" id="KW-0732">Signal</keyword>
<dbReference type="Proteomes" id="UP000468717">
    <property type="component" value="Unassembled WGS sequence"/>
</dbReference>
<name>A0A6I1I366_9BURK</name>
<dbReference type="NCBIfam" id="TIGR03014">
    <property type="entry name" value="EpsL"/>
    <property type="match status" value="1"/>
</dbReference>
<proteinExistence type="predicted"/>
<evidence type="ECO:0008006" key="4">
    <source>
        <dbReference type="Google" id="ProtNLM"/>
    </source>
</evidence>
<keyword evidence="3" id="KW-1185">Reference proteome</keyword>
<gene>
    <name evidence="2" type="ORF">GCN75_26735</name>
</gene>
<dbReference type="RefSeq" id="WP_152285056.1">
    <property type="nucleotide sequence ID" value="NZ_WFLI01000053.1"/>
</dbReference>
<accession>A0A6I1I366</accession>
<feature type="chain" id="PRO_5026057142" description="Outer membrane beta-barrel protein" evidence="1">
    <location>
        <begin position="40"/>
        <end position="414"/>
    </location>
</feature>